<proteinExistence type="predicted"/>
<evidence type="ECO:0000313" key="2">
    <source>
        <dbReference type="Proteomes" id="UP000239736"/>
    </source>
</evidence>
<protein>
    <submittedName>
        <fullName evidence="1">Uncharacterized protein</fullName>
    </submittedName>
</protein>
<accession>A0A2S5JJP8</accession>
<dbReference type="RefSeq" id="WP_104069440.1">
    <property type="nucleotide sequence ID" value="NZ_PRDS01000002.1"/>
</dbReference>
<organism evidence="1 2">
    <name type="scientific">Albidovulum inexpectatum</name>
    <dbReference type="NCBI Taxonomy" id="196587"/>
    <lineage>
        <taxon>Bacteria</taxon>
        <taxon>Pseudomonadati</taxon>
        <taxon>Pseudomonadota</taxon>
        <taxon>Alphaproteobacteria</taxon>
        <taxon>Rhodobacterales</taxon>
        <taxon>Paracoccaceae</taxon>
        <taxon>Albidovulum</taxon>
    </lineage>
</organism>
<reference evidence="1 2" key="1">
    <citation type="submission" date="2018-01" db="EMBL/GenBank/DDBJ databases">
        <title>Genomic Encyclopedia of Archaeal and Bacterial Type Strains, Phase II (KMG-II): from individual species to whole genera.</title>
        <authorList>
            <person name="Goeker M."/>
        </authorList>
    </citation>
    <scope>NUCLEOTIDE SEQUENCE [LARGE SCALE GENOMIC DNA]</scope>
    <source>
        <strain evidence="1 2">DSM 12048</strain>
    </source>
</reference>
<sequence>MSRQSLSICVLVLGGLGWLSVTLLAVVVQDFTQVQRAGSLLIATGVVALASFREALDELQHALTLGTQQAKGGDEDCDVTKTVQNIEESGAFKSQNSKSIAYVTRIELWAICIGTLQTGYGDIAAKFVLGVNN</sequence>
<dbReference type="EMBL" id="PRDS01000002">
    <property type="protein sequence ID" value="PPB81598.1"/>
    <property type="molecule type" value="Genomic_DNA"/>
</dbReference>
<dbReference type="Proteomes" id="UP000239736">
    <property type="component" value="Unassembled WGS sequence"/>
</dbReference>
<dbReference type="AlphaFoldDB" id="A0A2S5JJP8"/>
<evidence type="ECO:0000313" key="1">
    <source>
        <dbReference type="EMBL" id="PPB81598.1"/>
    </source>
</evidence>
<keyword evidence="2" id="KW-1185">Reference proteome</keyword>
<name>A0A2S5JJP8_9RHOB</name>
<gene>
    <name evidence="1" type="ORF">LV82_00807</name>
</gene>
<comment type="caution">
    <text evidence="1">The sequence shown here is derived from an EMBL/GenBank/DDBJ whole genome shotgun (WGS) entry which is preliminary data.</text>
</comment>